<sequence length="237" mass="24918">MPLIQLALALSLGSVAPAEPPADVPAAPVTQEAVSSPAASSTDPFAPTPQPEAVVESPPPSAPSAPSAVRPHTRWGLMLDGGLPDLAGASVLYRPLPWLRFSGGLATNTAGVAVRAGVGVALYFPITPSLNLDVGHYFGADYRPLYQRLGGSSSDEGIELLKDLSYDFASATVGLEVGSPRHFVFFLRAGISYWSFDAQNSEAFLRTVFDDPGISADPVGLRFTSPSAKLGFLIYFR</sequence>
<accession>A0ABY9WW31</accession>
<keyword evidence="2" id="KW-0732">Signal</keyword>
<gene>
    <name evidence="3" type="ORF">F0U60_26850</name>
</gene>
<feature type="chain" id="PRO_5046212632" evidence="2">
    <location>
        <begin position="19"/>
        <end position="237"/>
    </location>
</feature>
<reference evidence="3 4" key="1">
    <citation type="submission" date="2019-08" db="EMBL/GenBank/DDBJ databases">
        <title>Archangium and Cystobacter genomes.</title>
        <authorList>
            <person name="Chen I.-C.K."/>
            <person name="Wielgoss S."/>
        </authorList>
    </citation>
    <scope>NUCLEOTIDE SEQUENCE [LARGE SCALE GENOMIC DNA]</scope>
    <source>
        <strain evidence="3 4">Cbm 6</strain>
    </source>
</reference>
<keyword evidence="4" id="KW-1185">Reference proteome</keyword>
<organism evidence="3 4">
    <name type="scientific">Archangium minus</name>
    <dbReference type="NCBI Taxonomy" id="83450"/>
    <lineage>
        <taxon>Bacteria</taxon>
        <taxon>Pseudomonadati</taxon>
        <taxon>Myxococcota</taxon>
        <taxon>Myxococcia</taxon>
        <taxon>Myxococcales</taxon>
        <taxon>Cystobacterineae</taxon>
        <taxon>Archangiaceae</taxon>
        <taxon>Archangium</taxon>
    </lineage>
</organism>
<evidence type="ECO:0000256" key="1">
    <source>
        <dbReference type="SAM" id="MobiDB-lite"/>
    </source>
</evidence>
<feature type="compositionally biased region" description="Polar residues" evidence="1">
    <location>
        <begin position="32"/>
        <end position="43"/>
    </location>
</feature>
<evidence type="ECO:0000313" key="4">
    <source>
        <dbReference type="Proteomes" id="UP001611383"/>
    </source>
</evidence>
<dbReference type="RefSeq" id="WP_395825090.1">
    <property type="nucleotide sequence ID" value="NZ_CP043494.1"/>
</dbReference>
<proteinExistence type="predicted"/>
<name>A0ABY9WW31_9BACT</name>
<evidence type="ECO:0000313" key="3">
    <source>
        <dbReference type="EMBL" id="WNG47344.1"/>
    </source>
</evidence>
<dbReference type="EMBL" id="CP043494">
    <property type="protein sequence ID" value="WNG47344.1"/>
    <property type="molecule type" value="Genomic_DNA"/>
</dbReference>
<dbReference type="Proteomes" id="UP001611383">
    <property type="component" value="Chromosome"/>
</dbReference>
<protein>
    <submittedName>
        <fullName evidence="3">Autotransporter outer membrane beta-barrel domain-containing protein</fullName>
    </submittedName>
</protein>
<evidence type="ECO:0000256" key="2">
    <source>
        <dbReference type="SAM" id="SignalP"/>
    </source>
</evidence>
<feature type="region of interest" description="Disordered" evidence="1">
    <location>
        <begin position="17"/>
        <end position="70"/>
    </location>
</feature>
<feature type="signal peptide" evidence="2">
    <location>
        <begin position="1"/>
        <end position="18"/>
    </location>
</feature>